<keyword evidence="3 7" id="KW-1134">Transmembrane beta strand</keyword>
<comment type="subcellular location">
    <subcellularLocation>
        <location evidence="1 7">Cell outer membrane</location>
        <topology evidence="1 7">Multi-pass membrane protein</topology>
    </subcellularLocation>
</comment>
<evidence type="ECO:0000256" key="5">
    <source>
        <dbReference type="ARBA" id="ARBA00023136"/>
    </source>
</evidence>
<dbReference type="EMBL" id="JBHTIB010000002">
    <property type="protein sequence ID" value="MFD0835062.1"/>
    <property type="molecule type" value="Genomic_DNA"/>
</dbReference>
<evidence type="ECO:0000313" key="9">
    <source>
        <dbReference type="Proteomes" id="UP001597011"/>
    </source>
</evidence>
<keyword evidence="6 7" id="KW-0998">Cell outer membrane</keyword>
<dbReference type="SUPFAM" id="SSF56935">
    <property type="entry name" value="Porins"/>
    <property type="match status" value="1"/>
</dbReference>
<evidence type="ECO:0000256" key="3">
    <source>
        <dbReference type="ARBA" id="ARBA00022452"/>
    </source>
</evidence>
<protein>
    <recommendedName>
        <fullName evidence="10">TonB-dependent receptor</fullName>
    </recommendedName>
</protein>
<comment type="similarity">
    <text evidence="7">Belongs to the TonB-dependent receptor family.</text>
</comment>
<keyword evidence="2 7" id="KW-0813">Transport</keyword>
<evidence type="ECO:0000256" key="7">
    <source>
        <dbReference type="PROSITE-ProRule" id="PRU01360"/>
    </source>
</evidence>
<organism evidence="8 9">
    <name type="scientific">Mariniflexile aquimaris</name>
    <dbReference type="NCBI Taxonomy" id="881009"/>
    <lineage>
        <taxon>Bacteria</taxon>
        <taxon>Pseudomonadati</taxon>
        <taxon>Bacteroidota</taxon>
        <taxon>Flavobacteriia</taxon>
        <taxon>Flavobacteriales</taxon>
        <taxon>Flavobacteriaceae</taxon>
        <taxon>Mariniflexile</taxon>
    </lineage>
</organism>
<keyword evidence="4 7" id="KW-0812">Transmembrane</keyword>
<keyword evidence="5 7" id="KW-0472">Membrane</keyword>
<evidence type="ECO:0000256" key="1">
    <source>
        <dbReference type="ARBA" id="ARBA00004571"/>
    </source>
</evidence>
<evidence type="ECO:0000256" key="2">
    <source>
        <dbReference type="ARBA" id="ARBA00022448"/>
    </source>
</evidence>
<dbReference type="Proteomes" id="UP001597011">
    <property type="component" value="Unassembled WGS sequence"/>
</dbReference>
<evidence type="ECO:0000313" key="8">
    <source>
        <dbReference type="EMBL" id="MFD0835062.1"/>
    </source>
</evidence>
<reference evidence="9" key="1">
    <citation type="journal article" date="2019" name="Int. J. Syst. Evol. Microbiol.">
        <title>The Global Catalogue of Microorganisms (GCM) 10K type strain sequencing project: providing services to taxonomists for standard genome sequencing and annotation.</title>
        <authorList>
            <consortium name="The Broad Institute Genomics Platform"/>
            <consortium name="The Broad Institute Genome Sequencing Center for Infectious Disease"/>
            <person name="Wu L."/>
            <person name="Ma J."/>
        </authorList>
    </citation>
    <scope>NUCLEOTIDE SEQUENCE [LARGE SCALE GENOMIC DNA]</scope>
    <source>
        <strain evidence="9">CCUG 60529</strain>
    </source>
</reference>
<evidence type="ECO:0000256" key="4">
    <source>
        <dbReference type="ARBA" id="ARBA00022692"/>
    </source>
</evidence>
<keyword evidence="9" id="KW-1185">Reference proteome</keyword>
<evidence type="ECO:0000256" key="6">
    <source>
        <dbReference type="ARBA" id="ARBA00023237"/>
    </source>
</evidence>
<dbReference type="InterPro" id="IPR039426">
    <property type="entry name" value="TonB-dep_rcpt-like"/>
</dbReference>
<name>A0ABW3BRH4_9FLAO</name>
<comment type="caution">
    <text evidence="8">The sequence shown here is derived from an EMBL/GenBank/DDBJ whole genome shotgun (WGS) entry which is preliminary data.</text>
</comment>
<dbReference type="PROSITE" id="PS52016">
    <property type="entry name" value="TONB_DEPENDENT_REC_3"/>
    <property type="match status" value="1"/>
</dbReference>
<gene>
    <name evidence="8" type="ORF">ACFQ0I_04755</name>
</gene>
<accession>A0ABW3BRH4</accession>
<dbReference type="Gene3D" id="2.40.170.20">
    <property type="entry name" value="TonB-dependent receptor, beta-barrel domain"/>
    <property type="match status" value="1"/>
</dbReference>
<sequence>MEGNANQSNYGSFYGEYETPQYAVLNLNLGTIFYLKAHKLIAKYGVENVLDTNYSTYANWNNISRPGRNFYINLSYSFP</sequence>
<evidence type="ECO:0008006" key="10">
    <source>
        <dbReference type="Google" id="ProtNLM"/>
    </source>
</evidence>
<dbReference type="InterPro" id="IPR036942">
    <property type="entry name" value="Beta-barrel_TonB_sf"/>
</dbReference>
<dbReference type="RefSeq" id="WP_379939850.1">
    <property type="nucleotide sequence ID" value="NZ_JBHTIB010000002.1"/>
</dbReference>
<proteinExistence type="inferred from homology"/>